<dbReference type="Proteomes" id="UP001600888">
    <property type="component" value="Unassembled WGS sequence"/>
</dbReference>
<feature type="transmembrane region" description="Helical" evidence="7">
    <location>
        <begin position="86"/>
        <end position="110"/>
    </location>
</feature>
<feature type="transmembrane region" description="Helical" evidence="7">
    <location>
        <begin position="199"/>
        <end position="219"/>
    </location>
</feature>
<feature type="transmembrane region" description="Helical" evidence="7">
    <location>
        <begin position="6"/>
        <end position="31"/>
    </location>
</feature>
<keyword evidence="3 7" id="KW-1133">Transmembrane helix</keyword>
<feature type="domain" description="Rhodopsin" evidence="8">
    <location>
        <begin position="27"/>
        <end position="263"/>
    </location>
</feature>
<comment type="subcellular location">
    <subcellularLocation>
        <location evidence="1">Membrane</location>
        <topology evidence="1">Multi-pass membrane protein</topology>
    </subcellularLocation>
</comment>
<dbReference type="EMBL" id="JBAWTH010000103">
    <property type="protein sequence ID" value="KAL2277183.1"/>
    <property type="molecule type" value="Genomic_DNA"/>
</dbReference>
<name>A0ABR4E424_9PEZI</name>
<feature type="compositionally biased region" description="Polar residues" evidence="6">
    <location>
        <begin position="285"/>
        <end position="296"/>
    </location>
</feature>
<dbReference type="Pfam" id="PF20684">
    <property type="entry name" value="Fung_rhodopsin"/>
    <property type="match status" value="1"/>
</dbReference>
<evidence type="ECO:0000313" key="9">
    <source>
        <dbReference type="EMBL" id="KAL2277183.1"/>
    </source>
</evidence>
<evidence type="ECO:0000313" key="10">
    <source>
        <dbReference type="Proteomes" id="UP001600888"/>
    </source>
</evidence>
<reference evidence="9 10" key="1">
    <citation type="submission" date="2024-03" db="EMBL/GenBank/DDBJ databases">
        <title>A high-quality draft genome sequence of Diaporthe vaccinii, a causative agent of upright dieback and viscid rot disease in cranberry plants.</title>
        <authorList>
            <person name="Sarrasin M."/>
            <person name="Lang B.F."/>
            <person name="Burger G."/>
        </authorList>
    </citation>
    <scope>NUCLEOTIDE SEQUENCE [LARGE SCALE GENOMIC DNA]</scope>
    <source>
        <strain evidence="9 10">IS7</strain>
    </source>
</reference>
<evidence type="ECO:0000256" key="6">
    <source>
        <dbReference type="SAM" id="MobiDB-lite"/>
    </source>
</evidence>
<evidence type="ECO:0000256" key="1">
    <source>
        <dbReference type="ARBA" id="ARBA00004141"/>
    </source>
</evidence>
<comment type="similarity">
    <text evidence="5">Belongs to the SAT4 family.</text>
</comment>
<keyword evidence="4 7" id="KW-0472">Membrane</keyword>
<evidence type="ECO:0000259" key="8">
    <source>
        <dbReference type="Pfam" id="PF20684"/>
    </source>
</evidence>
<dbReference type="PANTHER" id="PTHR33048">
    <property type="entry name" value="PTH11-LIKE INTEGRAL MEMBRANE PROTEIN (AFU_ORTHOLOGUE AFUA_5G11245)"/>
    <property type="match status" value="1"/>
</dbReference>
<sequence length="331" mass="36413">MAPQSTFNLIVGTSVTFSLIACASVGLRLYARVRIIKLAKHDDAVLILSLMGMLAYNVFVCAQLPYGLGVPIQEVPLQDLSKVLMYLWASILCYAVSLAAIKTSILLQFLRFLVGPRVTRFCWVMVGVCICYGIASVFATIFFCVPVSGFWSPSPTDKCISRQGLWLTHSAINIVTDVIIFLIPVPTVLRLNMNMRQKIAVIGVFCVGIIVCLITMLRLDSIITVARTSNVTRDNVRVAVWSNAELTTAIFCATLSGIKPFVQWVSTRKSLYRQSYIFKIPGNSGTRRASKMTPQVTGHHLGSQPSSSKLVKEHADRDATESEIELSSNAV</sequence>
<feature type="compositionally biased region" description="Basic and acidic residues" evidence="6">
    <location>
        <begin position="310"/>
        <end position="320"/>
    </location>
</feature>
<proteinExistence type="inferred from homology"/>
<evidence type="ECO:0000256" key="4">
    <source>
        <dbReference type="ARBA" id="ARBA00023136"/>
    </source>
</evidence>
<dbReference type="InterPro" id="IPR049326">
    <property type="entry name" value="Rhodopsin_dom_fungi"/>
</dbReference>
<evidence type="ECO:0000256" key="2">
    <source>
        <dbReference type="ARBA" id="ARBA00022692"/>
    </source>
</evidence>
<feature type="region of interest" description="Disordered" evidence="6">
    <location>
        <begin position="285"/>
        <end position="331"/>
    </location>
</feature>
<organism evidence="9 10">
    <name type="scientific">Diaporthe vaccinii</name>
    <dbReference type="NCBI Taxonomy" id="105482"/>
    <lineage>
        <taxon>Eukaryota</taxon>
        <taxon>Fungi</taxon>
        <taxon>Dikarya</taxon>
        <taxon>Ascomycota</taxon>
        <taxon>Pezizomycotina</taxon>
        <taxon>Sordariomycetes</taxon>
        <taxon>Sordariomycetidae</taxon>
        <taxon>Diaporthales</taxon>
        <taxon>Diaporthaceae</taxon>
        <taxon>Diaporthe</taxon>
        <taxon>Diaporthe eres species complex</taxon>
    </lineage>
</organism>
<evidence type="ECO:0000256" key="3">
    <source>
        <dbReference type="ARBA" id="ARBA00022989"/>
    </source>
</evidence>
<evidence type="ECO:0000256" key="5">
    <source>
        <dbReference type="ARBA" id="ARBA00038359"/>
    </source>
</evidence>
<evidence type="ECO:0000256" key="7">
    <source>
        <dbReference type="SAM" id="Phobius"/>
    </source>
</evidence>
<accession>A0ABR4E424</accession>
<feature type="transmembrane region" description="Helical" evidence="7">
    <location>
        <begin position="122"/>
        <end position="151"/>
    </location>
</feature>
<protein>
    <recommendedName>
        <fullName evidence="8">Rhodopsin domain-containing protein</fullName>
    </recommendedName>
</protein>
<keyword evidence="2 7" id="KW-0812">Transmembrane</keyword>
<dbReference type="InterPro" id="IPR052337">
    <property type="entry name" value="SAT4-like"/>
</dbReference>
<feature type="transmembrane region" description="Helical" evidence="7">
    <location>
        <begin position="171"/>
        <end position="192"/>
    </location>
</feature>
<feature type="transmembrane region" description="Helical" evidence="7">
    <location>
        <begin position="43"/>
        <end position="66"/>
    </location>
</feature>
<keyword evidence="10" id="KW-1185">Reference proteome</keyword>
<dbReference type="PANTHER" id="PTHR33048:SF47">
    <property type="entry name" value="INTEGRAL MEMBRANE PROTEIN-RELATED"/>
    <property type="match status" value="1"/>
</dbReference>
<comment type="caution">
    <text evidence="9">The sequence shown here is derived from an EMBL/GenBank/DDBJ whole genome shotgun (WGS) entry which is preliminary data.</text>
</comment>
<gene>
    <name evidence="9" type="ORF">FJTKL_00189</name>
</gene>